<dbReference type="EMBL" id="CACRSJ010000104">
    <property type="protein sequence ID" value="VYS48168.1"/>
    <property type="molecule type" value="Genomic_DNA"/>
</dbReference>
<gene>
    <name evidence="1" type="ORF">AN1_LOCUS3651</name>
</gene>
<protein>
    <submittedName>
        <fullName evidence="1">Uncharacterized protein</fullName>
    </submittedName>
</protein>
<dbReference type="AlphaFoldDB" id="A0A654EHC0"/>
<dbReference type="Proteomes" id="UP000426265">
    <property type="component" value="Unassembled WGS sequence"/>
</dbReference>
<organism evidence="1 2">
    <name type="scientific">Arabidopsis thaliana</name>
    <name type="common">Mouse-ear cress</name>
    <dbReference type="NCBI Taxonomy" id="3702"/>
    <lineage>
        <taxon>Eukaryota</taxon>
        <taxon>Viridiplantae</taxon>
        <taxon>Streptophyta</taxon>
        <taxon>Embryophyta</taxon>
        <taxon>Tracheophyta</taxon>
        <taxon>Spermatophyta</taxon>
        <taxon>Magnoliopsida</taxon>
        <taxon>eudicotyledons</taxon>
        <taxon>Gunneridae</taxon>
        <taxon>Pentapetalae</taxon>
        <taxon>rosids</taxon>
        <taxon>malvids</taxon>
        <taxon>Brassicales</taxon>
        <taxon>Brassicaceae</taxon>
        <taxon>Camelineae</taxon>
        <taxon>Arabidopsis</taxon>
    </lineage>
</organism>
<accession>A0A654EHC0</accession>
<sequence>MAPTKVDKLEKVVENLQKDVQKISTLEGDVREVKKQLRKLDVMEKQMGKLDVLERLEKRLLMEDRKSWAAEKKPEDEIQVSGVETSTIEGSHLGFTLNQSPLVVPAIPLEHNE</sequence>
<name>A0A654EHC0_ARATH</name>
<evidence type="ECO:0000313" key="2">
    <source>
        <dbReference type="Proteomes" id="UP000426265"/>
    </source>
</evidence>
<reference evidence="1 2" key="1">
    <citation type="submission" date="2019-11" db="EMBL/GenBank/DDBJ databases">
        <authorList>
            <person name="Jiao W.-B."/>
            <person name="Schneeberger K."/>
        </authorList>
    </citation>
    <scope>NUCLEOTIDE SEQUENCE [LARGE SCALE GENOMIC DNA]</scope>
    <source>
        <strain evidence="2">cv. An-1</strain>
    </source>
</reference>
<proteinExistence type="predicted"/>
<evidence type="ECO:0000313" key="1">
    <source>
        <dbReference type="EMBL" id="VYS48168.1"/>
    </source>
</evidence>